<dbReference type="Proteomes" id="UP000054783">
    <property type="component" value="Unassembled WGS sequence"/>
</dbReference>
<keyword evidence="2" id="KW-1185">Reference proteome</keyword>
<evidence type="ECO:0000313" key="2">
    <source>
        <dbReference type="Proteomes" id="UP000054783"/>
    </source>
</evidence>
<name>A0A0V0ZNT3_9BILA</name>
<protein>
    <submittedName>
        <fullName evidence="1">Uncharacterized protein</fullName>
    </submittedName>
</protein>
<sequence>MEGKSSVWLQCWSSVNFPIKTLSYHPRTSSSWNDSYYVNKANVLLALCISQCIVMLHKLVCNPKAGNVVLSK</sequence>
<reference evidence="1 2" key="1">
    <citation type="submission" date="2015-01" db="EMBL/GenBank/DDBJ databases">
        <title>Evolution of Trichinella species and genotypes.</title>
        <authorList>
            <person name="Korhonen P.K."/>
            <person name="Edoardo P."/>
            <person name="Giuseppe L.R."/>
            <person name="Gasser R.B."/>
        </authorList>
    </citation>
    <scope>NUCLEOTIDE SEQUENCE [LARGE SCALE GENOMIC DNA]</scope>
    <source>
        <strain evidence="1">ISS2496</strain>
    </source>
</reference>
<gene>
    <name evidence="1" type="ORF">T12_16440</name>
</gene>
<comment type="caution">
    <text evidence="1">The sequence shown here is derived from an EMBL/GenBank/DDBJ whole genome shotgun (WGS) entry which is preliminary data.</text>
</comment>
<evidence type="ECO:0000313" key="1">
    <source>
        <dbReference type="EMBL" id="KRY14082.1"/>
    </source>
</evidence>
<dbReference type="EMBL" id="JYDQ01000124">
    <property type="protein sequence ID" value="KRY14082.1"/>
    <property type="molecule type" value="Genomic_DNA"/>
</dbReference>
<accession>A0A0V0ZNT3</accession>
<proteinExistence type="predicted"/>
<dbReference type="AlphaFoldDB" id="A0A0V0ZNT3"/>
<organism evidence="1 2">
    <name type="scientific">Trichinella patagoniensis</name>
    <dbReference type="NCBI Taxonomy" id="990121"/>
    <lineage>
        <taxon>Eukaryota</taxon>
        <taxon>Metazoa</taxon>
        <taxon>Ecdysozoa</taxon>
        <taxon>Nematoda</taxon>
        <taxon>Enoplea</taxon>
        <taxon>Dorylaimia</taxon>
        <taxon>Trichinellida</taxon>
        <taxon>Trichinellidae</taxon>
        <taxon>Trichinella</taxon>
    </lineage>
</organism>